<evidence type="ECO:0000313" key="1">
    <source>
        <dbReference type="EMBL" id="KAF5852355.1"/>
    </source>
</evidence>
<proteinExistence type="predicted"/>
<dbReference type="Proteomes" id="UP000624244">
    <property type="component" value="Unassembled WGS sequence"/>
</dbReference>
<accession>A0A8H5ZNN0</accession>
<organism evidence="1 2">
    <name type="scientific">Cochliobolus sativus</name>
    <name type="common">Common root rot and spot blotch fungus</name>
    <name type="synonym">Bipolaris sorokiniana</name>
    <dbReference type="NCBI Taxonomy" id="45130"/>
    <lineage>
        <taxon>Eukaryota</taxon>
        <taxon>Fungi</taxon>
        <taxon>Dikarya</taxon>
        <taxon>Ascomycota</taxon>
        <taxon>Pezizomycotina</taxon>
        <taxon>Dothideomycetes</taxon>
        <taxon>Pleosporomycetidae</taxon>
        <taxon>Pleosporales</taxon>
        <taxon>Pleosporineae</taxon>
        <taxon>Pleosporaceae</taxon>
        <taxon>Bipolaris</taxon>
    </lineage>
</organism>
<dbReference type="AlphaFoldDB" id="A0A8H5ZNN0"/>
<sequence length="200" mass="22334">MSFVLSESHAITNREKLPGIATSEDRVNRRQFRGRCAVRLGSSDRRVLNHEEDGTVAMERTQQPWRRDGGFPGSAVALASFVSWGVYRIPLCVMRLISRRLSEENVNWLQQSGGTPEATLHHFSCQTSEMGPLKSEAQGLDLSVPVAWSSLAGPFVLLTLLSGHPVTLFRDVVKFLHGTDQRHTFQGDTQYSHWCGNRSA</sequence>
<dbReference type="EMBL" id="WNKQ01000003">
    <property type="protein sequence ID" value="KAF5852355.1"/>
    <property type="molecule type" value="Genomic_DNA"/>
</dbReference>
<gene>
    <name evidence="1" type="ORF">GGP41_007733</name>
</gene>
<protein>
    <submittedName>
        <fullName evidence="1">Uncharacterized protein</fullName>
    </submittedName>
</protein>
<evidence type="ECO:0000313" key="2">
    <source>
        <dbReference type="Proteomes" id="UP000624244"/>
    </source>
</evidence>
<reference evidence="1" key="1">
    <citation type="submission" date="2019-11" db="EMBL/GenBank/DDBJ databases">
        <title>Bipolaris sorokiniana Genome sequencing.</title>
        <authorList>
            <person name="Wang H."/>
        </authorList>
    </citation>
    <scope>NUCLEOTIDE SEQUENCE</scope>
</reference>
<name>A0A8H5ZNN0_COCSA</name>
<comment type="caution">
    <text evidence="1">The sequence shown here is derived from an EMBL/GenBank/DDBJ whole genome shotgun (WGS) entry which is preliminary data.</text>
</comment>